<dbReference type="InterPro" id="IPR051477">
    <property type="entry name" value="Expansin_CellWall"/>
</dbReference>
<feature type="domain" description="RlpA-like protein double-psi beta-barrel" evidence="3">
    <location>
        <begin position="320"/>
        <end position="369"/>
    </location>
</feature>
<dbReference type="CDD" id="cd22191">
    <property type="entry name" value="DPBB_RlpA_EXP_N-like"/>
    <property type="match status" value="1"/>
</dbReference>
<evidence type="ECO:0000256" key="2">
    <source>
        <dbReference type="SAM" id="SignalP"/>
    </source>
</evidence>
<keyword evidence="5" id="KW-1185">Reference proteome</keyword>
<dbReference type="AlphaFoldDB" id="A0A2S5B9R8"/>
<comment type="caution">
    <text evidence="4">The sequence shown here is derived from an EMBL/GenBank/DDBJ whole genome shotgun (WGS) entry which is preliminary data.</text>
</comment>
<dbReference type="Pfam" id="PF03330">
    <property type="entry name" value="DPBB_1"/>
    <property type="match status" value="1"/>
</dbReference>
<dbReference type="PANTHER" id="PTHR31836">
    <property type="match status" value="1"/>
</dbReference>
<accession>A0A2S5B9R8</accession>
<dbReference type="Proteomes" id="UP000237144">
    <property type="component" value="Unassembled WGS sequence"/>
</dbReference>
<proteinExistence type="predicted"/>
<dbReference type="EMBL" id="PJQD01000036">
    <property type="protein sequence ID" value="POY73514.1"/>
    <property type="molecule type" value="Genomic_DNA"/>
</dbReference>
<keyword evidence="1 2" id="KW-0732">Signal</keyword>
<dbReference type="STRING" id="741276.A0A2S5B9R8"/>
<dbReference type="InterPro" id="IPR036908">
    <property type="entry name" value="RlpA-like_sf"/>
</dbReference>
<organism evidence="4 5">
    <name type="scientific">Rhodotorula taiwanensis</name>
    <dbReference type="NCBI Taxonomy" id="741276"/>
    <lineage>
        <taxon>Eukaryota</taxon>
        <taxon>Fungi</taxon>
        <taxon>Dikarya</taxon>
        <taxon>Basidiomycota</taxon>
        <taxon>Pucciniomycotina</taxon>
        <taxon>Microbotryomycetes</taxon>
        <taxon>Sporidiobolales</taxon>
        <taxon>Sporidiobolaceae</taxon>
        <taxon>Rhodotorula</taxon>
    </lineage>
</organism>
<evidence type="ECO:0000313" key="4">
    <source>
        <dbReference type="EMBL" id="POY73514.1"/>
    </source>
</evidence>
<feature type="signal peptide" evidence="2">
    <location>
        <begin position="1"/>
        <end position="20"/>
    </location>
</feature>
<protein>
    <recommendedName>
        <fullName evidence="3">RlpA-like protein double-psi beta-barrel domain-containing protein</fullName>
    </recommendedName>
</protein>
<sequence>MPSFTLAAALVALAASTASASSHYSHPRDLQRAAHGNRMIPRVLPRTGRRIVSRANEATLKCLTDYTFALCDGANCTDMGSVAAGTKCVDNAITWDTSSEASTQDSSAASAGLGSVPVPVPASASNPVAAPAAAASGDAATTVNQAAVGVQLNVNSNTGSTDSSSSDDDYVCDDNTTTSTGQRMNYWQMVSAVQNGNSAAQQTSADVQSAATPVATPTGAAATAIFSSASPAETTSTDAAATTEAVQLFASATTTSVTPAQTSSAPASSGPGSNQVYDGKATYYYQYGVAGSCGVYNSDSTYVVALSYQIVDNGAHCGQKVHIKNTANGKEITATVADTCPGCEATHLDLSSGAFSALGDFSQGVLPIEWYFEGSPAAGKR</sequence>
<evidence type="ECO:0000259" key="3">
    <source>
        <dbReference type="Pfam" id="PF03330"/>
    </source>
</evidence>
<gene>
    <name evidence="4" type="ORF">BMF94_3451</name>
</gene>
<dbReference type="InterPro" id="IPR009009">
    <property type="entry name" value="RlpA-like_DPBB"/>
</dbReference>
<reference evidence="4 5" key="1">
    <citation type="journal article" date="2018" name="Front. Microbiol.">
        <title>Prospects for Fungal Bioremediation of Acidic Radioactive Waste Sites: Characterization and Genome Sequence of Rhodotorula taiwanensis MD1149.</title>
        <authorList>
            <person name="Tkavc R."/>
            <person name="Matrosova V.Y."/>
            <person name="Grichenko O.E."/>
            <person name="Gostincar C."/>
            <person name="Volpe R.P."/>
            <person name="Klimenkova P."/>
            <person name="Gaidamakova E.K."/>
            <person name="Zhou C.E."/>
            <person name="Stewart B.J."/>
            <person name="Lyman M.G."/>
            <person name="Malfatti S.A."/>
            <person name="Rubinfeld B."/>
            <person name="Courtot M."/>
            <person name="Singh J."/>
            <person name="Dalgard C.L."/>
            <person name="Hamilton T."/>
            <person name="Frey K.G."/>
            <person name="Gunde-Cimerman N."/>
            <person name="Dugan L."/>
            <person name="Daly M.J."/>
        </authorList>
    </citation>
    <scope>NUCLEOTIDE SEQUENCE [LARGE SCALE GENOMIC DNA]</scope>
    <source>
        <strain evidence="4 5">MD1149</strain>
    </source>
</reference>
<dbReference type="Gene3D" id="2.40.40.10">
    <property type="entry name" value="RlpA-like domain"/>
    <property type="match status" value="1"/>
</dbReference>
<feature type="chain" id="PRO_5015689804" description="RlpA-like protein double-psi beta-barrel domain-containing protein" evidence="2">
    <location>
        <begin position="21"/>
        <end position="381"/>
    </location>
</feature>
<dbReference type="SUPFAM" id="SSF50685">
    <property type="entry name" value="Barwin-like endoglucanases"/>
    <property type="match status" value="1"/>
</dbReference>
<evidence type="ECO:0000256" key="1">
    <source>
        <dbReference type="ARBA" id="ARBA00022729"/>
    </source>
</evidence>
<dbReference type="PANTHER" id="PTHR31836:SF25">
    <property type="entry name" value="RLPA-LIKE PROTEIN DOUBLE-PSI BETA-BARREL DOMAIN-CONTAINING PROTEIN"/>
    <property type="match status" value="1"/>
</dbReference>
<dbReference type="OrthoDB" id="623670at2759"/>
<evidence type="ECO:0000313" key="5">
    <source>
        <dbReference type="Proteomes" id="UP000237144"/>
    </source>
</evidence>
<name>A0A2S5B9R8_9BASI</name>